<dbReference type="AlphaFoldDB" id="A0A841L0T1"/>
<dbReference type="RefSeq" id="WP_184310532.1">
    <property type="nucleotide sequence ID" value="NZ_JACHEN010000011.1"/>
</dbReference>
<gene>
    <name evidence="3" type="ORF">HNQ80_002080</name>
</gene>
<dbReference type="Proteomes" id="UP000579281">
    <property type="component" value="Unassembled WGS sequence"/>
</dbReference>
<evidence type="ECO:0000313" key="3">
    <source>
        <dbReference type="EMBL" id="MBB6215989.1"/>
    </source>
</evidence>
<dbReference type="Pfam" id="PF05816">
    <property type="entry name" value="TelA"/>
    <property type="match status" value="1"/>
</dbReference>
<evidence type="ECO:0000313" key="4">
    <source>
        <dbReference type="Proteomes" id="UP000579281"/>
    </source>
</evidence>
<dbReference type="PIRSF" id="PIRSF026508">
    <property type="entry name" value="TelA"/>
    <property type="match status" value="1"/>
</dbReference>
<reference evidence="3 4" key="1">
    <citation type="submission" date="2020-08" db="EMBL/GenBank/DDBJ databases">
        <title>Genomic Encyclopedia of Type Strains, Phase IV (KMG-IV): sequencing the most valuable type-strain genomes for metagenomic binning, comparative biology and taxonomic classification.</title>
        <authorList>
            <person name="Goeker M."/>
        </authorList>
    </citation>
    <scope>NUCLEOTIDE SEQUENCE [LARGE SCALE GENOMIC DNA]</scope>
    <source>
        <strain evidence="3 4">DSM 103526</strain>
    </source>
</reference>
<name>A0A841L0T1_9FIRM</name>
<keyword evidence="2" id="KW-0175">Coiled coil</keyword>
<comment type="caution">
    <text evidence="3">The sequence shown here is derived from an EMBL/GenBank/DDBJ whole genome shotgun (WGS) entry which is preliminary data.</text>
</comment>
<dbReference type="EMBL" id="JACHEN010000011">
    <property type="protein sequence ID" value="MBB6215989.1"/>
    <property type="molecule type" value="Genomic_DNA"/>
</dbReference>
<comment type="similarity">
    <text evidence="1">Belongs to the TelA family.</text>
</comment>
<keyword evidence="4" id="KW-1185">Reference proteome</keyword>
<dbReference type="PANTHER" id="PTHR38432">
    <property type="entry name" value="TELA-LIKE PROTEIN SAOUHSC_01408"/>
    <property type="match status" value="1"/>
</dbReference>
<proteinExistence type="inferred from homology"/>
<accession>A0A841L0T1</accession>
<evidence type="ECO:0000256" key="1">
    <source>
        <dbReference type="PIRNR" id="PIRNR026508"/>
    </source>
</evidence>
<dbReference type="InterPro" id="IPR008863">
    <property type="entry name" value="Toxic_anion-R_TelA"/>
</dbReference>
<dbReference type="PANTHER" id="PTHR38432:SF2">
    <property type="entry name" value="TELLURITE RESISTANCE PROTEIN"/>
    <property type="match status" value="1"/>
</dbReference>
<sequence>MTSETKEILHDSEETFDLDETASKIALEVMNSSDVRTLAQQIKYDDPNTIINYGIETAKNISGFSDRILHSIETSTVEDSGNVITQLNKIMDKFDIKDFEESKPGILQRMFNKARHSIDMLFEKYHTMGNEVDKLYIQLKQYEEEIKDTNVMLEEMFDTNITHYEMLEKYIQGGKLAIQQFKDVVIPKLEQEARESSDQMNQINLSNGHQMLEMLEQRVYDLELSKNIALQLLPQIKLIQKGNYNLVRKINTAFIITIPIFKQCLTQAITLKRQAIQAKAMAALDEKTNELLIRNAQNTVVQSKLIAELSSSSSIQIETLEETWNTIMKGIEESRLIQEDIKKKRTSGVKKIQEIQNQYLHKSHID</sequence>
<protein>
    <submittedName>
        <fullName evidence="3">Uncharacterized protein YaaN involved in tellurite resistance</fullName>
    </submittedName>
</protein>
<evidence type="ECO:0000256" key="2">
    <source>
        <dbReference type="SAM" id="Coils"/>
    </source>
</evidence>
<feature type="coiled-coil region" evidence="2">
    <location>
        <begin position="125"/>
        <end position="159"/>
    </location>
</feature>
<organism evidence="3 4">
    <name type="scientific">Anaerosolibacter carboniphilus</name>
    <dbReference type="NCBI Taxonomy" id="1417629"/>
    <lineage>
        <taxon>Bacteria</taxon>
        <taxon>Bacillati</taxon>
        <taxon>Bacillota</taxon>
        <taxon>Clostridia</taxon>
        <taxon>Peptostreptococcales</taxon>
        <taxon>Thermotaleaceae</taxon>
        <taxon>Anaerosolibacter</taxon>
    </lineage>
</organism>